<dbReference type="EMBL" id="BAAADJ010000003">
    <property type="protein sequence ID" value="GAA0315187.1"/>
    <property type="molecule type" value="Genomic_DNA"/>
</dbReference>
<dbReference type="SUPFAM" id="SSF57938">
    <property type="entry name" value="DnaJ/Hsp40 cysteine-rich domain"/>
    <property type="match status" value="1"/>
</dbReference>
<dbReference type="RefSeq" id="WP_343795566.1">
    <property type="nucleotide sequence ID" value="NZ_BAAADJ010000003.1"/>
</dbReference>
<dbReference type="Proteomes" id="UP001500782">
    <property type="component" value="Unassembled WGS sequence"/>
</dbReference>
<evidence type="ECO:0008006" key="3">
    <source>
        <dbReference type="Google" id="ProtNLM"/>
    </source>
</evidence>
<proteinExistence type="predicted"/>
<dbReference type="Gene3D" id="1.20.1580.10">
    <property type="entry name" value="ABC transporter ATPase like domain"/>
    <property type="match status" value="1"/>
</dbReference>
<name>A0ABN0VR60_9BACI</name>
<organism evidence="1 2">
    <name type="scientific">Bacillus carboniphilus</name>
    <dbReference type="NCBI Taxonomy" id="86663"/>
    <lineage>
        <taxon>Bacteria</taxon>
        <taxon>Bacillati</taxon>
        <taxon>Bacillota</taxon>
        <taxon>Bacilli</taxon>
        <taxon>Bacillales</taxon>
        <taxon>Bacillaceae</taxon>
        <taxon>Bacillus</taxon>
    </lineage>
</organism>
<protein>
    <recommendedName>
        <fullName evidence="3">Methionine aminopeptidase</fullName>
    </recommendedName>
</protein>
<accession>A0ABN0VR60</accession>
<evidence type="ECO:0000313" key="1">
    <source>
        <dbReference type="EMBL" id="GAA0315187.1"/>
    </source>
</evidence>
<evidence type="ECO:0000313" key="2">
    <source>
        <dbReference type="Proteomes" id="UP001500782"/>
    </source>
</evidence>
<sequence>MGVFNRFSEWRNERYKKKVTEMQSKGLCPDCRGSGLSMWTLNEFVHTNFYDCPGCNGSGLFTDWEDTSEYNH</sequence>
<dbReference type="InterPro" id="IPR036410">
    <property type="entry name" value="HSP_DnaJ_Cys-rich_dom_sf"/>
</dbReference>
<gene>
    <name evidence="1" type="ORF">GCM10008967_02130</name>
</gene>
<comment type="caution">
    <text evidence="1">The sequence shown here is derived from an EMBL/GenBank/DDBJ whole genome shotgun (WGS) entry which is preliminary data.</text>
</comment>
<reference evidence="1 2" key="1">
    <citation type="journal article" date="2019" name="Int. J. Syst. Evol. Microbiol.">
        <title>The Global Catalogue of Microorganisms (GCM) 10K type strain sequencing project: providing services to taxonomists for standard genome sequencing and annotation.</title>
        <authorList>
            <consortium name="The Broad Institute Genomics Platform"/>
            <consortium name="The Broad Institute Genome Sequencing Center for Infectious Disease"/>
            <person name="Wu L."/>
            <person name="Ma J."/>
        </authorList>
    </citation>
    <scope>NUCLEOTIDE SEQUENCE [LARGE SCALE GENOMIC DNA]</scope>
    <source>
        <strain evidence="1 2">JCM 9731</strain>
    </source>
</reference>
<keyword evidence="2" id="KW-1185">Reference proteome</keyword>